<name>A0ABX7BYW9_9HYPH</name>
<dbReference type="InterPro" id="IPR018656">
    <property type="entry name" value="DUF2087"/>
</dbReference>
<feature type="domain" description="DUF2087" evidence="1">
    <location>
        <begin position="89"/>
        <end position="158"/>
    </location>
</feature>
<organism evidence="2 3">
    <name type="scientific">Devosia oryziradicis</name>
    <dbReference type="NCBI Taxonomy" id="2801335"/>
    <lineage>
        <taxon>Bacteria</taxon>
        <taxon>Pseudomonadati</taxon>
        <taxon>Pseudomonadota</taxon>
        <taxon>Alphaproteobacteria</taxon>
        <taxon>Hyphomicrobiales</taxon>
        <taxon>Devosiaceae</taxon>
        <taxon>Devosia</taxon>
    </lineage>
</organism>
<sequence length="180" mass="20644">MSKLHVPFAVADITTLARSLREQLGKLDHSPSHVEMLNMLARANGHANFQHLRADAQAQSRLSTTPPEERVDHARVEKVLRHFDEAGTMIRWPSKTNHQTLCLWVIWSRIPADQRFSEREMNQFINESHSFGDHALLRRSMIDAHMLTRTPDGRLYRRIEKKPDPDALALLASIAQRVSA</sequence>
<evidence type="ECO:0000313" key="2">
    <source>
        <dbReference type="EMBL" id="QQR37011.1"/>
    </source>
</evidence>
<dbReference type="Pfam" id="PF09860">
    <property type="entry name" value="DUF2087"/>
    <property type="match status" value="1"/>
</dbReference>
<accession>A0ABX7BYW9</accession>
<keyword evidence="3" id="KW-1185">Reference proteome</keyword>
<dbReference type="EMBL" id="CP068047">
    <property type="protein sequence ID" value="QQR37011.1"/>
    <property type="molecule type" value="Genomic_DNA"/>
</dbReference>
<dbReference type="Proteomes" id="UP000595460">
    <property type="component" value="Chromosome"/>
</dbReference>
<evidence type="ECO:0000259" key="1">
    <source>
        <dbReference type="Pfam" id="PF09860"/>
    </source>
</evidence>
<dbReference type="RefSeq" id="WP_201660213.1">
    <property type="nucleotide sequence ID" value="NZ_CP068047.1"/>
</dbReference>
<reference evidence="2 3" key="1">
    <citation type="submission" date="2021-01" db="EMBL/GenBank/DDBJ databases">
        <title>Genome seq and assembly of Devosia sp. G19.</title>
        <authorList>
            <person name="Chhetri G."/>
        </authorList>
    </citation>
    <scope>NUCLEOTIDE SEQUENCE [LARGE SCALE GENOMIC DNA]</scope>
    <source>
        <strain evidence="2 3">G19</strain>
    </source>
</reference>
<proteinExistence type="predicted"/>
<gene>
    <name evidence="2" type="ORF">JI749_05175</name>
</gene>
<protein>
    <submittedName>
        <fullName evidence="2">DUF2087 domain-containing protein</fullName>
    </submittedName>
</protein>
<evidence type="ECO:0000313" key="3">
    <source>
        <dbReference type="Proteomes" id="UP000595460"/>
    </source>
</evidence>